<protein>
    <submittedName>
        <fullName evidence="4">Uncharacterized protein</fullName>
    </submittedName>
</protein>
<evidence type="ECO:0000256" key="3">
    <source>
        <dbReference type="PROSITE-ProRule" id="PRU01191"/>
    </source>
</evidence>
<gene>
    <name evidence="4" type="ORF">C2S53_008363</name>
</gene>
<dbReference type="Pfam" id="PF03514">
    <property type="entry name" value="GRAS"/>
    <property type="match status" value="1"/>
</dbReference>
<comment type="similarity">
    <text evidence="3">Belongs to the GRAS family.</text>
</comment>
<dbReference type="EMBL" id="SDAM02000081">
    <property type="protein sequence ID" value="KAH6831870.1"/>
    <property type="molecule type" value="Genomic_DNA"/>
</dbReference>
<dbReference type="PANTHER" id="PTHR31636">
    <property type="entry name" value="OSJNBA0084A10.13 PROTEIN-RELATED"/>
    <property type="match status" value="1"/>
</dbReference>
<dbReference type="Proteomes" id="UP001190926">
    <property type="component" value="Unassembled WGS sequence"/>
</dbReference>
<dbReference type="PROSITE" id="PS50985">
    <property type="entry name" value="GRAS"/>
    <property type="match status" value="1"/>
</dbReference>
<reference evidence="4 5" key="1">
    <citation type="journal article" date="2021" name="Nat. Commun.">
        <title>Incipient diploidization of the medicinal plant Perilla within 10,000 years.</title>
        <authorList>
            <person name="Zhang Y."/>
            <person name="Shen Q."/>
            <person name="Leng L."/>
            <person name="Zhang D."/>
            <person name="Chen S."/>
            <person name="Shi Y."/>
            <person name="Ning Z."/>
            <person name="Chen S."/>
        </authorList>
    </citation>
    <scope>NUCLEOTIDE SEQUENCE [LARGE SCALE GENOMIC DNA]</scope>
    <source>
        <strain evidence="5">cv. PC099</strain>
    </source>
</reference>
<keyword evidence="2" id="KW-0804">Transcription</keyword>
<dbReference type="AlphaFoldDB" id="A0AAD4JEY5"/>
<evidence type="ECO:0000256" key="1">
    <source>
        <dbReference type="ARBA" id="ARBA00023015"/>
    </source>
</evidence>
<keyword evidence="5" id="KW-1185">Reference proteome</keyword>
<evidence type="ECO:0000256" key="2">
    <source>
        <dbReference type="ARBA" id="ARBA00023163"/>
    </source>
</evidence>
<organism evidence="4 5">
    <name type="scientific">Perilla frutescens var. hirtella</name>
    <name type="common">Perilla citriodora</name>
    <name type="synonym">Perilla setoyensis</name>
    <dbReference type="NCBI Taxonomy" id="608512"/>
    <lineage>
        <taxon>Eukaryota</taxon>
        <taxon>Viridiplantae</taxon>
        <taxon>Streptophyta</taxon>
        <taxon>Embryophyta</taxon>
        <taxon>Tracheophyta</taxon>
        <taxon>Spermatophyta</taxon>
        <taxon>Magnoliopsida</taxon>
        <taxon>eudicotyledons</taxon>
        <taxon>Gunneridae</taxon>
        <taxon>Pentapetalae</taxon>
        <taxon>asterids</taxon>
        <taxon>lamiids</taxon>
        <taxon>Lamiales</taxon>
        <taxon>Lamiaceae</taxon>
        <taxon>Nepetoideae</taxon>
        <taxon>Elsholtzieae</taxon>
        <taxon>Perilla</taxon>
    </lineage>
</organism>
<comment type="caution">
    <text evidence="4">The sequence shown here is derived from an EMBL/GenBank/DDBJ whole genome shotgun (WGS) entry which is preliminary data.</text>
</comment>
<dbReference type="InterPro" id="IPR005202">
    <property type="entry name" value="TF_GRAS"/>
</dbReference>
<feature type="region of interest" description="Leucine repeat II (LRII)" evidence="3">
    <location>
        <begin position="333"/>
        <end position="365"/>
    </location>
</feature>
<feature type="region of interest" description="SAW" evidence="3">
    <location>
        <begin position="468"/>
        <end position="544"/>
    </location>
</feature>
<feature type="short sequence motif" description="VHIID" evidence="3">
    <location>
        <begin position="285"/>
        <end position="289"/>
    </location>
</feature>
<sequence length="545" mass="61008">MVKKPVQPPFEMPTEISGDQFDYYEAYKATADLQSKDEELDFLAHVGTMDDLYLDIVSPPFQIFGEEIRVFSTVNSQNSNEENSYALPSASLDILRHCRSRISSVNGKRIRGLSCEIEENTSSPSQLSTNHIIELSAANFIHSKLRSENELYAISHPHASSLLGLSEENSKDVQLVEDLLSCAEKVSNKNYESASKLLEECYKKSCIQMNKMQRLVCYFTEALREKIDRGSGRSPRKRIVNDAPLDPTAPTSATAAFFEKLPFSQITQFASIQSMVEHVSDSRKVHVIDLELRCGVQQIVLMQALSARSEYECSIEHFKITAVATESRHVIEEAGVRLRSLASSLNISFSFHVITLEDFVNLQLSILDLDKEEAVLVYGLHALEKLVSNPNELEALMRVIRRINPCVMITIDAAANVNSPVFVDRFVEALVYCGALFDSLEDCLRSNVAERGIVESSLLVPVIRNAVAGEGAERKHRIVGINVWRAFFSRFGMVEAKLSKLALNHASMVLSRFECRDSCTLDFNGNSLIVSWKGTPICSLSVWKF</sequence>
<name>A0AAD4JEY5_PERFH</name>
<accession>A0AAD4JEY5</accession>
<comment type="caution">
    <text evidence="3">Lacks conserved residue(s) required for the propagation of feature annotation.</text>
</comment>
<proteinExistence type="inferred from homology"/>
<evidence type="ECO:0000313" key="4">
    <source>
        <dbReference type="EMBL" id="KAH6831870.1"/>
    </source>
</evidence>
<evidence type="ECO:0000313" key="5">
    <source>
        <dbReference type="Proteomes" id="UP001190926"/>
    </source>
</evidence>
<feature type="short sequence motif" description="LxCxE motif" evidence="3">
    <location>
        <begin position="180"/>
        <end position="184"/>
    </location>
</feature>
<keyword evidence="1" id="KW-0805">Transcription regulation</keyword>